<dbReference type="Proteomes" id="UP001058461">
    <property type="component" value="Chromosome"/>
</dbReference>
<keyword evidence="2" id="KW-1185">Reference proteome</keyword>
<evidence type="ECO:0000313" key="2">
    <source>
        <dbReference type="Proteomes" id="UP001058461"/>
    </source>
</evidence>
<gene>
    <name evidence="1" type="ORF">KDW95_04435</name>
</gene>
<protein>
    <recommendedName>
        <fullName evidence="3">Bacteriophage lambda head decoration protein D</fullName>
    </recommendedName>
</protein>
<name>A0ABY5HKK6_9GAMM</name>
<organism evidence="1 2">
    <name type="scientific">Marinobacterium rhizophilum</name>
    <dbReference type="NCBI Taxonomy" id="420402"/>
    <lineage>
        <taxon>Bacteria</taxon>
        <taxon>Pseudomonadati</taxon>
        <taxon>Pseudomonadota</taxon>
        <taxon>Gammaproteobacteria</taxon>
        <taxon>Oceanospirillales</taxon>
        <taxon>Oceanospirillaceae</taxon>
        <taxon>Marinobacterium</taxon>
    </lineage>
</organism>
<sequence>MTMLFADTLRTNRAQQIINALDAAVTAATLAVYSGGQPDKGRDVSAMAAWAGSTAYTAGDYKTAAGHYYRAENSGTSAASAPTWPTNGSTIADNDITWQDMGLIPVLLGTLTFSKPCGTVTDGLLTFAAITDDDEANASGTATWARALDGDGTFVIDGACGALGSGAFVELNTVDIVAGGPLRATSAAILEAA</sequence>
<reference evidence="1" key="1">
    <citation type="submission" date="2021-04" db="EMBL/GenBank/DDBJ databases">
        <title>Oceanospirillales bacteria with DddD are important DMSP degraders in coastal seawater.</title>
        <authorList>
            <person name="Liu J."/>
        </authorList>
    </citation>
    <scope>NUCLEOTIDE SEQUENCE</scope>
    <source>
        <strain evidence="1">D13-1</strain>
    </source>
</reference>
<evidence type="ECO:0008006" key="3">
    <source>
        <dbReference type="Google" id="ProtNLM"/>
    </source>
</evidence>
<accession>A0ABY5HKK6</accession>
<evidence type="ECO:0000313" key="1">
    <source>
        <dbReference type="EMBL" id="UTW12927.1"/>
    </source>
</evidence>
<proteinExistence type="predicted"/>
<dbReference type="EMBL" id="CP073347">
    <property type="protein sequence ID" value="UTW12927.1"/>
    <property type="molecule type" value="Genomic_DNA"/>
</dbReference>
<dbReference type="RefSeq" id="WP_255855071.1">
    <property type="nucleotide sequence ID" value="NZ_CP073347.1"/>
</dbReference>